<evidence type="ECO:0000256" key="1">
    <source>
        <dbReference type="SAM" id="MobiDB-lite"/>
    </source>
</evidence>
<dbReference type="AlphaFoldDB" id="A0A1V8ZXB0"/>
<dbReference type="InterPro" id="IPR011990">
    <property type="entry name" value="TPR-like_helical_dom_sf"/>
</dbReference>
<evidence type="ECO:0000313" key="2">
    <source>
        <dbReference type="EMBL" id="OQO89587.1"/>
    </source>
</evidence>
<sequence>MDVENPVIRLCADGMGAEAAGETERAVRLFDQAWQRANDDYEACVAAHYLARHQPTPRARLHWNSVCLDRADAVGDERVAAFYPSLHANLGRCHRELGDDTSAARHFRLAAEHLATLPPGPYADWLRYAVAEGLRDTGAVVRTTGEHRVAAVLAQLCDCRDLRSLALLLPAYVGHVGTAADHERLALAARQLHAEARLSDPAREQLEDAIDVLSGSPGSRRDHTSPDRRNI</sequence>
<dbReference type="Proteomes" id="UP000192591">
    <property type="component" value="Unassembled WGS sequence"/>
</dbReference>
<feature type="region of interest" description="Disordered" evidence="1">
    <location>
        <begin position="211"/>
        <end position="231"/>
    </location>
</feature>
<keyword evidence="3" id="KW-1185">Reference proteome</keyword>
<proteinExistence type="predicted"/>
<protein>
    <recommendedName>
        <fullName evidence="4">Tetratricopeptide repeat protein</fullName>
    </recommendedName>
</protein>
<reference evidence="2 3" key="1">
    <citation type="submission" date="2017-02" db="EMBL/GenBank/DDBJ databases">
        <title>Draft genome of Saccharomonospora sp. 154.</title>
        <authorList>
            <person name="Alonso-Carmona G.S."/>
            <person name="De La Haba R."/>
            <person name="Vera-Gargallo B."/>
            <person name="Sandoval-Trujillo A.H."/>
            <person name="Ramirez-Duran N."/>
            <person name="Ventosa A."/>
        </authorList>
    </citation>
    <scope>NUCLEOTIDE SEQUENCE [LARGE SCALE GENOMIC DNA]</scope>
    <source>
        <strain evidence="2 3">LRS4.154</strain>
    </source>
</reference>
<evidence type="ECO:0008006" key="4">
    <source>
        <dbReference type="Google" id="ProtNLM"/>
    </source>
</evidence>
<gene>
    <name evidence="2" type="ORF">B1813_21955</name>
</gene>
<organism evidence="2 3">
    <name type="scientific">Saccharomonospora piscinae</name>
    <dbReference type="NCBI Taxonomy" id="687388"/>
    <lineage>
        <taxon>Bacteria</taxon>
        <taxon>Bacillati</taxon>
        <taxon>Actinomycetota</taxon>
        <taxon>Actinomycetes</taxon>
        <taxon>Pseudonocardiales</taxon>
        <taxon>Pseudonocardiaceae</taxon>
        <taxon>Saccharomonospora</taxon>
    </lineage>
</organism>
<accession>A0A1V8ZXB0</accession>
<dbReference type="RefSeq" id="WP_081195146.1">
    <property type="nucleotide sequence ID" value="NZ_MWIH01000009.1"/>
</dbReference>
<dbReference type="EMBL" id="MWIH01000009">
    <property type="protein sequence ID" value="OQO89587.1"/>
    <property type="molecule type" value="Genomic_DNA"/>
</dbReference>
<feature type="compositionally biased region" description="Basic and acidic residues" evidence="1">
    <location>
        <begin position="219"/>
        <end position="231"/>
    </location>
</feature>
<comment type="caution">
    <text evidence="2">The sequence shown here is derived from an EMBL/GenBank/DDBJ whole genome shotgun (WGS) entry which is preliminary data.</text>
</comment>
<dbReference type="SUPFAM" id="SSF48452">
    <property type="entry name" value="TPR-like"/>
    <property type="match status" value="1"/>
</dbReference>
<evidence type="ECO:0000313" key="3">
    <source>
        <dbReference type="Proteomes" id="UP000192591"/>
    </source>
</evidence>
<dbReference type="STRING" id="1962155.B1813_21955"/>
<name>A0A1V8ZXB0_SACPI</name>